<comment type="catalytic activity">
    <reaction evidence="1">
        <text>a 2'-deoxyribonucleoside 5'-phosphate + H2O = a 2'-deoxyribonucleoside + phosphate</text>
        <dbReference type="Rhea" id="RHEA:36167"/>
        <dbReference type="ChEBI" id="CHEBI:15377"/>
        <dbReference type="ChEBI" id="CHEBI:18274"/>
        <dbReference type="ChEBI" id="CHEBI:43474"/>
        <dbReference type="ChEBI" id="CHEBI:65317"/>
        <dbReference type="EC" id="3.1.3.89"/>
    </reaction>
</comment>
<evidence type="ECO:0000256" key="8">
    <source>
        <dbReference type="ARBA" id="ARBA00012964"/>
    </source>
</evidence>
<dbReference type="PANTHER" id="PTHR11845:SF13">
    <property type="entry name" value="5'-DEOXYNUCLEOTIDASE HDDC2"/>
    <property type="match status" value="1"/>
</dbReference>
<evidence type="ECO:0000256" key="4">
    <source>
        <dbReference type="ARBA" id="ARBA00001946"/>
    </source>
</evidence>
<dbReference type="EMBL" id="MBFS01003777">
    <property type="protein sequence ID" value="PVU84929.1"/>
    <property type="molecule type" value="Genomic_DNA"/>
</dbReference>
<keyword evidence="11" id="KW-0460">Magnesium</keyword>
<gene>
    <name evidence="13" type="ORF">BB560_007210</name>
</gene>
<comment type="cofactor">
    <cofactor evidence="4">
        <name>Mg(2+)</name>
        <dbReference type="ChEBI" id="CHEBI:18420"/>
    </cofactor>
</comment>
<dbReference type="Proteomes" id="UP000245609">
    <property type="component" value="Unassembled WGS sequence"/>
</dbReference>
<dbReference type="AlphaFoldDB" id="A0A2T9XXW0"/>
<dbReference type="InterPro" id="IPR039356">
    <property type="entry name" value="YfbR/HDDC2"/>
</dbReference>
<comment type="cofactor">
    <cofactor evidence="2">
        <name>Mn(2+)</name>
        <dbReference type="ChEBI" id="CHEBI:29035"/>
    </cofactor>
</comment>
<keyword evidence="9" id="KW-0479">Metal-binding</keyword>
<sequence>MDSKNMLGFFHLLENLKKTKRTGWINNNIPMPESISDHMYRMALMAMAVNDQTLDINRCIKIALIHDIAESIVGDITPFDNISKEEKYTLELNGILKIKELLKDSPLQDEIEPLWKEYELCETAEAKLVKDLDKFEMITQAYEYEVAHKISLQSFFDSSLKKIEHPVVVTWAHDLSKKRESMKPQ</sequence>
<dbReference type="InterPro" id="IPR003607">
    <property type="entry name" value="HD/PDEase_dom"/>
</dbReference>
<dbReference type="SMART" id="SM00471">
    <property type="entry name" value="HDc"/>
    <property type="match status" value="1"/>
</dbReference>
<evidence type="ECO:0000256" key="11">
    <source>
        <dbReference type="ARBA" id="ARBA00022842"/>
    </source>
</evidence>
<dbReference type="GO" id="GO:0005737">
    <property type="term" value="C:cytoplasm"/>
    <property type="evidence" value="ECO:0007669"/>
    <property type="project" value="TreeGrafter"/>
</dbReference>
<evidence type="ECO:0000256" key="9">
    <source>
        <dbReference type="ARBA" id="ARBA00022723"/>
    </source>
</evidence>
<comment type="function">
    <text evidence="5">Catalyzes the dephosphorylation of the nucleoside 5'-monophosphates deoxyadenosine monophosphate (dAMP), deoxycytidine monophosphate (dCMP), deoxyguanosine monophosphate (dGMP) and deoxythymidine monophosphate (dTMP).</text>
</comment>
<name>A0A2T9XXW0_9FUNG</name>
<dbReference type="InterPro" id="IPR006674">
    <property type="entry name" value="HD_domain"/>
</dbReference>
<comment type="subunit">
    <text evidence="7">Homodimer.</text>
</comment>
<dbReference type="SUPFAM" id="SSF109604">
    <property type="entry name" value="HD-domain/PDEase-like"/>
    <property type="match status" value="1"/>
</dbReference>
<evidence type="ECO:0000256" key="6">
    <source>
        <dbReference type="ARBA" id="ARBA00009999"/>
    </source>
</evidence>
<keyword evidence="10" id="KW-0378">Hydrolase</keyword>
<proteinExistence type="inferred from homology"/>
<evidence type="ECO:0000256" key="5">
    <source>
        <dbReference type="ARBA" id="ARBA00004074"/>
    </source>
</evidence>
<evidence type="ECO:0000259" key="12">
    <source>
        <dbReference type="PROSITE" id="PS51831"/>
    </source>
</evidence>
<comment type="similarity">
    <text evidence="6">Belongs to the HDDC2 family.</text>
</comment>
<dbReference type="OrthoDB" id="10254258at2759"/>
<dbReference type="GO" id="GO:0009159">
    <property type="term" value="P:deoxyribonucleoside monophosphate catabolic process"/>
    <property type="evidence" value="ECO:0007669"/>
    <property type="project" value="UniProtKB-ARBA"/>
</dbReference>
<dbReference type="EC" id="3.1.3.89" evidence="8"/>
<comment type="cofactor">
    <cofactor evidence="3">
        <name>Co(2+)</name>
        <dbReference type="ChEBI" id="CHEBI:48828"/>
    </cofactor>
</comment>
<evidence type="ECO:0000256" key="1">
    <source>
        <dbReference type="ARBA" id="ARBA00001638"/>
    </source>
</evidence>
<evidence type="ECO:0000313" key="13">
    <source>
        <dbReference type="EMBL" id="PVU84929.1"/>
    </source>
</evidence>
<accession>A0A2T9XXW0</accession>
<feature type="domain" description="HD" evidence="12">
    <location>
        <begin position="35"/>
        <end position="138"/>
    </location>
</feature>
<comment type="caution">
    <text evidence="13">The sequence shown here is derived from an EMBL/GenBank/DDBJ whole genome shotgun (WGS) entry which is preliminary data.</text>
</comment>
<dbReference type="PROSITE" id="PS51831">
    <property type="entry name" value="HD"/>
    <property type="match status" value="1"/>
</dbReference>
<dbReference type="GO" id="GO:0046872">
    <property type="term" value="F:metal ion binding"/>
    <property type="evidence" value="ECO:0007669"/>
    <property type="project" value="UniProtKB-KW"/>
</dbReference>
<evidence type="ECO:0000313" key="14">
    <source>
        <dbReference type="Proteomes" id="UP000245609"/>
    </source>
</evidence>
<dbReference type="PANTHER" id="PTHR11845">
    <property type="entry name" value="5'-DEOXYNUCLEOTIDASE HDDC2"/>
    <property type="match status" value="1"/>
</dbReference>
<reference evidence="13 14" key="1">
    <citation type="journal article" date="2018" name="MBio">
        <title>Comparative Genomics Reveals the Core Gene Toolbox for the Fungus-Insect Symbiosis.</title>
        <authorList>
            <person name="Wang Y."/>
            <person name="Stata M."/>
            <person name="Wang W."/>
            <person name="Stajich J.E."/>
            <person name="White M.M."/>
            <person name="Moncalvo J.M."/>
        </authorList>
    </citation>
    <scope>NUCLEOTIDE SEQUENCE [LARGE SCALE GENOMIC DNA]</scope>
    <source>
        <strain evidence="13 14">SC-DP-2</strain>
    </source>
</reference>
<dbReference type="GO" id="GO:0002953">
    <property type="term" value="F:5'-deoxynucleotidase activity"/>
    <property type="evidence" value="ECO:0007669"/>
    <property type="project" value="UniProtKB-EC"/>
</dbReference>
<dbReference type="Gene3D" id="1.10.3210.10">
    <property type="entry name" value="Hypothetical protein af1432"/>
    <property type="match status" value="1"/>
</dbReference>
<organism evidence="13 14">
    <name type="scientific">Smittium megazygosporum</name>
    <dbReference type="NCBI Taxonomy" id="133381"/>
    <lineage>
        <taxon>Eukaryota</taxon>
        <taxon>Fungi</taxon>
        <taxon>Fungi incertae sedis</taxon>
        <taxon>Zoopagomycota</taxon>
        <taxon>Kickxellomycotina</taxon>
        <taxon>Harpellomycetes</taxon>
        <taxon>Harpellales</taxon>
        <taxon>Legeriomycetaceae</taxon>
        <taxon>Smittium</taxon>
    </lineage>
</organism>
<dbReference type="FunFam" id="1.10.3210.10:FF:000011">
    <property type="entry name" value="HD domain-containing protein 2"/>
    <property type="match status" value="1"/>
</dbReference>
<dbReference type="Pfam" id="PF13023">
    <property type="entry name" value="HD_3"/>
    <property type="match status" value="1"/>
</dbReference>
<evidence type="ECO:0000256" key="2">
    <source>
        <dbReference type="ARBA" id="ARBA00001936"/>
    </source>
</evidence>
<evidence type="ECO:0000256" key="7">
    <source>
        <dbReference type="ARBA" id="ARBA00011738"/>
    </source>
</evidence>
<dbReference type="STRING" id="133381.A0A2T9XXW0"/>
<keyword evidence="14" id="KW-1185">Reference proteome</keyword>
<evidence type="ECO:0000256" key="10">
    <source>
        <dbReference type="ARBA" id="ARBA00022801"/>
    </source>
</evidence>
<protein>
    <recommendedName>
        <fullName evidence="8">5'-deoxynucleotidase</fullName>
        <ecNumber evidence="8">3.1.3.89</ecNumber>
    </recommendedName>
</protein>
<evidence type="ECO:0000256" key="3">
    <source>
        <dbReference type="ARBA" id="ARBA00001941"/>
    </source>
</evidence>